<gene>
    <name evidence="2" type="ORF">M422DRAFT_271841</name>
</gene>
<evidence type="ECO:0000313" key="2">
    <source>
        <dbReference type="EMBL" id="KIJ27021.1"/>
    </source>
</evidence>
<keyword evidence="3" id="KW-1185">Reference proteome</keyword>
<keyword evidence="1" id="KW-0812">Transmembrane</keyword>
<dbReference type="HOGENOM" id="CLU_2279268_0_0_1"/>
<dbReference type="EMBL" id="KN837349">
    <property type="protein sequence ID" value="KIJ27021.1"/>
    <property type="molecule type" value="Genomic_DNA"/>
</dbReference>
<protein>
    <submittedName>
        <fullName evidence="2">Uncharacterized protein</fullName>
    </submittedName>
</protein>
<name>A0A0C9UNH1_SPHS4</name>
<dbReference type="AlphaFoldDB" id="A0A0C9UNH1"/>
<accession>A0A0C9UNH1</accession>
<keyword evidence="1" id="KW-1133">Transmembrane helix</keyword>
<reference evidence="2 3" key="1">
    <citation type="submission" date="2014-06" db="EMBL/GenBank/DDBJ databases">
        <title>Evolutionary Origins and Diversification of the Mycorrhizal Mutualists.</title>
        <authorList>
            <consortium name="DOE Joint Genome Institute"/>
            <consortium name="Mycorrhizal Genomics Consortium"/>
            <person name="Kohler A."/>
            <person name="Kuo A."/>
            <person name="Nagy L.G."/>
            <person name="Floudas D."/>
            <person name="Copeland A."/>
            <person name="Barry K.W."/>
            <person name="Cichocki N."/>
            <person name="Veneault-Fourrey C."/>
            <person name="LaButti K."/>
            <person name="Lindquist E.A."/>
            <person name="Lipzen A."/>
            <person name="Lundell T."/>
            <person name="Morin E."/>
            <person name="Murat C."/>
            <person name="Riley R."/>
            <person name="Ohm R."/>
            <person name="Sun H."/>
            <person name="Tunlid A."/>
            <person name="Henrissat B."/>
            <person name="Grigoriev I.V."/>
            <person name="Hibbett D.S."/>
            <person name="Martin F."/>
        </authorList>
    </citation>
    <scope>NUCLEOTIDE SEQUENCE [LARGE SCALE GENOMIC DNA]</scope>
    <source>
        <strain evidence="2 3">SS14</strain>
    </source>
</reference>
<keyword evidence="1" id="KW-0472">Membrane</keyword>
<proteinExistence type="predicted"/>
<feature type="transmembrane region" description="Helical" evidence="1">
    <location>
        <begin position="77"/>
        <end position="97"/>
    </location>
</feature>
<sequence>MIVTAGFAWKEARRIRALFGPHQKSLTAVFFRQGVFRFRLVEFLGGPPFLIDEPKQHNIHMGVSGYNKRKAFKRKLISDYMATLIFAGTPMLTHTIARAFRN</sequence>
<dbReference type="Proteomes" id="UP000054279">
    <property type="component" value="Unassembled WGS sequence"/>
</dbReference>
<organism evidence="2 3">
    <name type="scientific">Sphaerobolus stellatus (strain SS14)</name>
    <dbReference type="NCBI Taxonomy" id="990650"/>
    <lineage>
        <taxon>Eukaryota</taxon>
        <taxon>Fungi</taxon>
        <taxon>Dikarya</taxon>
        <taxon>Basidiomycota</taxon>
        <taxon>Agaricomycotina</taxon>
        <taxon>Agaricomycetes</taxon>
        <taxon>Phallomycetidae</taxon>
        <taxon>Geastrales</taxon>
        <taxon>Sphaerobolaceae</taxon>
        <taxon>Sphaerobolus</taxon>
    </lineage>
</organism>
<evidence type="ECO:0000256" key="1">
    <source>
        <dbReference type="SAM" id="Phobius"/>
    </source>
</evidence>
<evidence type="ECO:0000313" key="3">
    <source>
        <dbReference type="Proteomes" id="UP000054279"/>
    </source>
</evidence>